<feature type="signal peptide" evidence="1">
    <location>
        <begin position="1"/>
        <end position="31"/>
    </location>
</feature>
<evidence type="ECO:0008006" key="4">
    <source>
        <dbReference type="Google" id="ProtNLM"/>
    </source>
</evidence>
<reference evidence="2 3" key="1">
    <citation type="submission" date="2024-02" db="EMBL/GenBank/DDBJ databases">
        <title>Complete genome sequence of Pelagibacterium nitratireducens ZH15.</title>
        <authorList>
            <person name="Zhao L.H."/>
        </authorList>
    </citation>
    <scope>NUCLEOTIDE SEQUENCE [LARGE SCALE GENOMIC DNA]</scope>
    <source>
        <strain evidence="2 3">ZH15</strain>
    </source>
</reference>
<proteinExistence type="predicted"/>
<gene>
    <name evidence="2" type="ORF">V6617_07455</name>
</gene>
<evidence type="ECO:0000313" key="3">
    <source>
        <dbReference type="Proteomes" id="UP001369958"/>
    </source>
</evidence>
<sequence>MLTLSGAMGSKTFLTTAALALTSVFAPGASAMDISLGSNVRLSAGYLSLNHDASHLTPPGSSGMASYGDPTSILSYEPLYQADIEFSLTGRGEEGWFDLIAAFPIAAGGTFGDRDYEAGQALYSETFSDITLENGGSVALRYGLPTDGTLVWNDMVVRPYLTGGFGLERYGMDGLRCGAACPSGPIASGVTVIGHDLFSASAGLGVWLENEISEAETIDLRFEVNGGYLGVTDSHYLRLADLGSVPNIFYDLATVGGLAEATYRYETEQGAELSASVFAGGQLGLGGVTFGSAGGPQTGPLWAWSVAGHAGISVGASVPF</sequence>
<dbReference type="EMBL" id="CP146275">
    <property type="protein sequence ID" value="WWT34292.1"/>
    <property type="molecule type" value="Genomic_DNA"/>
</dbReference>
<keyword evidence="3" id="KW-1185">Reference proteome</keyword>
<keyword evidence="1" id="KW-0732">Signal</keyword>
<accession>A0ABZ2I399</accession>
<protein>
    <recommendedName>
        <fullName evidence="4">Porin</fullName>
    </recommendedName>
</protein>
<organism evidence="2 3">
    <name type="scientific">Pelagibacterium nitratireducens</name>
    <dbReference type="NCBI Taxonomy" id="1046114"/>
    <lineage>
        <taxon>Bacteria</taxon>
        <taxon>Pseudomonadati</taxon>
        <taxon>Pseudomonadota</taxon>
        <taxon>Alphaproteobacteria</taxon>
        <taxon>Hyphomicrobiales</taxon>
        <taxon>Devosiaceae</taxon>
        <taxon>Pelagibacterium</taxon>
    </lineage>
</organism>
<dbReference type="RefSeq" id="WP_338610119.1">
    <property type="nucleotide sequence ID" value="NZ_CP146275.1"/>
</dbReference>
<evidence type="ECO:0000313" key="2">
    <source>
        <dbReference type="EMBL" id="WWT34292.1"/>
    </source>
</evidence>
<dbReference type="Proteomes" id="UP001369958">
    <property type="component" value="Chromosome"/>
</dbReference>
<feature type="chain" id="PRO_5046802970" description="Porin" evidence="1">
    <location>
        <begin position="32"/>
        <end position="320"/>
    </location>
</feature>
<name>A0ABZ2I399_9HYPH</name>
<evidence type="ECO:0000256" key="1">
    <source>
        <dbReference type="SAM" id="SignalP"/>
    </source>
</evidence>